<sequence length="55" mass="6383">MTDTTQKKPTTTEMKRAAFEQTTEFAKLAAEAEKKARDEKTARLRAMRLSRQQDH</sequence>
<evidence type="ECO:0000313" key="3">
    <source>
        <dbReference type="Proteomes" id="UP001202827"/>
    </source>
</evidence>
<dbReference type="Proteomes" id="UP001202827">
    <property type="component" value="Unassembled WGS sequence"/>
</dbReference>
<dbReference type="RefSeq" id="WP_248682136.1">
    <property type="nucleotide sequence ID" value="NZ_JALPRY010000007.1"/>
</dbReference>
<evidence type="ECO:0000313" key="2">
    <source>
        <dbReference type="EMBL" id="MCK8779406.1"/>
    </source>
</evidence>
<name>A0ABT0ING5_9HYPH</name>
<dbReference type="EMBL" id="JALPRY010000007">
    <property type="protein sequence ID" value="MCK8779406.1"/>
    <property type="molecule type" value="Genomic_DNA"/>
</dbReference>
<evidence type="ECO:0008006" key="4">
    <source>
        <dbReference type="Google" id="ProtNLM"/>
    </source>
</evidence>
<organism evidence="2 3">
    <name type="scientific">Neorhizobium turbinariae</name>
    <dbReference type="NCBI Taxonomy" id="2937795"/>
    <lineage>
        <taxon>Bacteria</taxon>
        <taxon>Pseudomonadati</taxon>
        <taxon>Pseudomonadota</taxon>
        <taxon>Alphaproteobacteria</taxon>
        <taxon>Hyphomicrobiales</taxon>
        <taxon>Rhizobiaceae</taxon>
        <taxon>Rhizobium/Agrobacterium group</taxon>
        <taxon>Neorhizobium</taxon>
    </lineage>
</organism>
<accession>A0ABT0ING5</accession>
<comment type="caution">
    <text evidence="2">The sequence shown here is derived from an EMBL/GenBank/DDBJ whole genome shotgun (WGS) entry which is preliminary data.</text>
</comment>
<gene>
    <name evidence="2" type="ORF">M0654_05340</name>
</gene>
<feature type="compositionally biased region" description="Basic and acidic residues" evidence="1">
    <location>
        <begin position="30"/>
        <end position="42"/>
    </location>
</feature>
<evidence type="ECO:0000256" key="1">
    <source>
        <dbReference type="SAM" id="MobiDB-lite"/>
    </source>
</evidence>
<feature type="region of interest" description="Disordered" evidence="1">
    <location>
        <begin position="30"/>
        <end position="55"/>
    </location>
</feature>
<reference evidence="2 3" key="1">
    <citation type="submission" date="2022-04" db="EMBL/GenBank/DDBJ databases">
        <title>Rhizobium coralii sp. nov., isolated from coral Turbinaria peltata.</title>
        <authorList>
            <person name="Sun H."/>
        </authorList>
    </citation>
    <scope>NUCLEOTIDE SEQUENCE [LARGE SCALE GENOMIC DNA]</scope>
    <source>
        <strain evidence="2 3">NTR19</strain>
    </source>
</reference>
<keyword evidence="3" id="KW-1185">Reference proteome</keyword>
<protein>
    <recommendedName>
        <fullName evidence="4">Transcriptional regulator</fullName>
    </recommendedName>
</protein>
<proteinExistence type="predicted"/>